<evidence type="ECO:0000313" key="3">
    <source>
        <dbReference type="Proteomes" id="UP001500908"/>
    </source>
</evidence>
<protein>
    <submittedName>
        <fullName evidence="2">Uncharacterized protein</fullName>
    </submittedName>
</protein>
<feature type="region of interest" description="Disordered" evidence="1">
    <location>
        <begin position="32"/>
        <end position="64"/>
    </location>
</feature>
<sequence length="105" mass="10894">MDTTGGPAHSGAGPLGSTTFTARLLEVTVIDREAGGPAPEEEEWGGVVIPERRGSRAGPPESGGGWAQFASCSAWVTTWSHASWGVISPVSMARSVSSIIKRTGW</sequence>
<comment type="caution">
    <text evidence="2">The sequence shown here is derived from an EMBL/GenBank/DDBJ whole genome shotgun (WGS) entry which is preliminary data.</text>
</comment>
<accession>A0ABP7FB84</accession>
<dbReference type="EMBL" id="BAABDD010000005">
    <property type="protein sequence ID" value="GAA3735432.1"/>
    <property type="molecule type" value="Genomic_DNA"/>
</dbReference>
<dbReference type="Proteomes" id="UP001500908">
    <property type="component" value="Unassembled WGS sequence"/>
</dbReference>
<evidence type="ECO:0000256" key="1">
    <source>
        <dbReference type="SAM" id="MobiDB-lite"/>
    </source>
</evidence>
<evidence type="ECO:0000313" key="2">
    <source>
        <dbReference type="EMBL" id="GAA3735432.1"/>
    </source>
</evidence>
<gene>
    <name evidence="2" type="ORF">GCM10022402_14530</name>
</gene>
<name>A0ABP7FB84_9ACTN</name>
<proteinExistence type="predicted"/>
<reference evidence="3" key="1">
    <citation type="journal article" date="2019" name="Int. J. Syst. Evol. Microbiol.">
        <title>The Global Catalogue of Microorganisms (GCM) 10K type strain sequencing project: providing services to taxonomists for standard genome sequencing and annotation.</title>
        <authorList>
            <consortium name="The Broad Institute Genomics Platform"/>
            <consortium name="The Broad Institute Genome Sequencing Center for Infectious Disease"/>
            <person name="Wu L."/>
            <person name="Ma J."/>
        </authorList>
    </citation>
    <scope>NUCLEOTIDE SEQUENCE [LARGE SCALE GENOMIC DNA]</scope>
    <source>
        <strain evidence="3">JCM 17137</strain>
    </source>
</reference>
<keyword evidence="3" id="KW-1185">Reference proteome</keyword>
<organism evidence="2 3">
    <name type="scientific">Salinactinospora qingdaonensis</name>
    <dbReference type="NCBI Taxonomy" id="702744"/>
    <lineage>
        <taxon>Bacteria</taxon>
        <taxon>Bacillati</taxon>
        <taxon>Actinomycetota</taxon>
        <taxon>Actinomycetes</taxon>
        <taxon>Streptosporangiales</taxon>
        <taxon>Nocardiopsidaceae</taxon>
        <taxon>Salinactinospora</taxon>
    </lineage>
</organism>